<evidence type="ECO:0000313" key="3">
    <source>
        <dbReference type="Proteomes" id="UP000887566"/>
    </source>
</evidence>
<proteinExistence type="predicted"/>
<accession>A0A914UUN4</accession>
<dbReference type="AlphaFoldDB" id="A0A914UUN4"/>
<organism evidence="3 4">
    <name type="scientific">Plectus sambesii</name>
    <dbReference type="NCBI Taxonomy" id="2011161"/>
    <lineage>
        <taxon>Eukaryota</taxon>
        <taxon>Metazoa</taxon>
        <taxon>Ecdysozoa</taxon>
        <taxon>Nematoda</taxon>
        <taxon>Chromadorea</taxon>
        <taxon>Plectida</taxon>
        <taxon>Plectina</taxon>
        <taxon>Plectoidea</taxon>
        <taxon>Plectidae</taxon>
        <taxon>Plectus</taxon>
    </lineage>
</organism>
<protein>
    <submittedName>
        <fullName evidence="4">Beta-lactamase-related domain-containing protein</fullName>
    </submittedName>
</protein>
<sequence length="434" mass="49080">MTLSQLALLFTAKTDLRPSKTNLSFFVVCVILALIHQLPLFTPSTHIGGSYDRRYEAVAEAFRRNFYEGREREGASLAVYHKGQLVVNLWGGYADRESDRNWQRDTTTMVYSATKAVASLCIAMQVDRGLLSYSDLVIKHWPEYGQNGKENTTVEDILTHQAGLPIIDETITLADAKDSKRMAQILERARPIWTPGEKSGYHAITFGWLVDALMRKVDPKQRGVKQFVAEEISRPYGIDFDIGVSQDQIHKIARMTLPGFMEHIKETLIDLRFLGMFAIFYLRPPNSIVQKIYENPSWADIRAFNSPELQQLDLPSVTGVSNAQNFAKIFALASNGTLLSNLTFELLKTPTIDYWHIDEVVLYPLVKGYGFFYEKHPTIVGKWLIGHYGYGGQSILVDPEHQLVVAYVSNGLKLGTGELCGTYQRIQRSLYSIL</sequence>
<dbReference type="InterPro" id="IPR012338">
    <property type="entry name" value="Beta-lactam/transpept-like"/>
</dbReference>
<name>A0A914UUN4_9BILA</name>
<feature type="domain" description="Beta-lactamase-related" evidence="2">
    <location>
        <begin position="63"/>
        <end position="414"/>
    </location>
</feature>
<dbReference type="Proteomes" id="UP000887566">
    <property type="component" value="Unplaced"/>
</dbReference>
<keyword evidence="3" id="KW-1185">Reference proteome</keyword>
<keyword evidence="1" id="KW-1133">Transmembrane helix</keyword>
<dbReference type="WBParaSite" id="PSAMB.scaffold1227size34088.g11787.t1">
    <property type="protein sequence ID" value="PSAMB.scaffold1227size34088.g11787.t1"/>
    <property type="gene ID" value="PSAMB.scaffold1227size34088.g11787"/>
</dbReference>
<dbReference type="InterPro" id="IPR052907">
    <property type="entry name" value="Beta-lactamase/esterase"/>
</dbReference>
<dbReference type="InterPro" id="IPR001466">
    <property type="entry name" value="Beta-lactam-related"/>
</dbReference>
<evidence type="ECO:0000313" key="4">
    <source>
        <dbReference type="WBParaSite" id="PSAMB.scaffold1227size34088.g11787.t1"/>
    </source>
</evidence>
<keyword evidence="1" id="KW-0812">Transmembrane</keyword>
<dbReference type="PANTHER" id="PTHR43319">
    <property type="entry name" value="BETA-LACTAMASE-RELATED"/>
    <property type="match status" value="1"/>
</dbReference>
<keyword evidence="1" id="KW-0472">Membrane</keyword>
<dbReference type="Gene3D" id="3.40.710.10">
    <property type="entry name" value="DD-peptidase/beta-lactamase superfamily"/>
    <property type="match status" value="1"/>
</dbReference>
<evidence type="ECO:0000259" key="2">
    <source>
        <dbReference type="Pfam" id="PF00144"/>
    </source>
</evidence>
<reference evidence="4" key="1">
    <citation type="submission" date="2022-11" db="UniProtKB">
        <authorList>
            <consortium name="WormBaseParasite"/>
        </authorList>
    </citation>
    <scope>IDENTIFICATION</scope>
</reference>
<feature type="transmembrane region" description="Helical" evidence="1">
    <location>
        <begin position="21"/>
        <end position="41"/>
    </location>
</feature>
<dbReference type="PANTHER" id="PTHR43319:SF7">
    <property type="entry name" value="BETA-LACTAMASE-RELATED DOMAIN-CONTAINING PROTEIN"/>
    <property type="match status" value="1"/>
</dbReference>
<dbReference type="SUPFAM" id="SSF56601">
    <property type="entry name" value="beta-lactamase/transpeptidase-like"/>
    <property type="match status" value="1"/>
</dbReference>
<evidence type="ECO:0000256" key="1">
    <source>
        <dbReference type="SAM" id="Phobius"/>
    </source>
</evidence>
<dbReference type="Pfam" id="PF00144">
    <property type="entry name" value="Beta-lactamase"/>
    <property type="match status" value="1"/>
</dbReference>